<keyword evidence="4" id="KW-1185">Reference proteome</keyword>
<comment type="caution">
    <text evidence="3">The sequence shown here is derived from an EMBL/GenBank/DDBJ whole genome shotgun (WGS) entry which is preliminary data.</text>
</comment>
<evidence type="ECO:0000313" key="3">
    <source>
        <dbReference type="EMBL" id="GAA2786165.1"/>
    </source>
</evidence>
<feature type="region of interest" description="Disordered" evidence="1">
    <location>
        <begin position="321"/>
        <end position="363"/>
    </location>
</feature>
<dbReference type="Proteomes" id="UP001500979">
    <property type="component" value="Unassembled WGS sequence"/>
</dbReference>
<feature type="signal peptide" evidence="2">
    <location>
        <begin position="1"/>
        <end position="25"/>
    </location>
</feature>
<protein>
    <recommendedName>
        <fullName evidence="5">Secreted protein</fullName>
    </recommendedName>
</protein>
<name>A0ABN3VA61_9PSEU</name>
<evidence type="ECO:0008006" key="5">
    <source>
        <dbReference type="Google" id="ProtNLM"/>
    </source>
</evidence>
<evidence type="ECO:0000256" key="2">
    <source>
        <dbReference type="SAM" id="SignalP"/>
    </source>
</evidence>
<dbReference type="EMBL" id="BAAAUX010000011">
    <property type="protein sequence ID" value="GAA2786165.1"/>
    <property type="molecule type" value="Genomic_DNA"/>
</dbReference>
<sequence length="363" mass="38712">MSRRTGATLAVALVAVVGTAGSATAQGTWTGEEFPTRPDMSSYISTVAGGGGATWAFGSYGPPGTPTSLTAQGFRRDDTGRWAEEPVPDIGQIVASAVTGPDNAWAVSEFTKVSRGATIHWDGRAWTEVPLVVPDAPRISPHDVEAVGPDVWVVGNAYRDGDQPLSRSFASRWENGQWRGVPLPPATDNQNFSSIGGAAPNDLWMAGITSERPHQIVSMHWDGARWSHVEVPPLETGESDYVTVHGVAAYKPDDVWISATQTPYDTPEASQPILMHWDGSKWTREQAPDPKGSVGELVQAEGALWSLGTKGLLRYDGTSWQPVDGPQEGALVNGTELPDGRLGGTGQMGDSYESQPFAVAHNR</sequence>
<dbReference type="RefSeq" id="WP_344679322.1">
    <property type="nucleotide sequence ID" value="NZ_BAAAUX010000011.1"/>
</dbReference>
<gene>
    <name evidence="3" type="ORF">GCM10010470_20520</name>
</gene>
<reference evidence="3 4" key="1">
    <citation type="journal article" date="2019" name="Int. J. Syst. Evol. Microbiol.">
        <title>The Global Catalogue of Microorganisms (GCM) 10K type strain sequencing project: providing services to taxonomists for standard genome sequencing and annotation.</title>
        <authorList>
            <consortium name="The Broad Institute Genomics Platform"/>
            <consortium name="The Broad Institute Genome Sequencing Center for Infectious Disease"/>
            <person name="Wu L."/>
            <person name="Ma J."/>
        </authorList>
    </citation>
    <scope>NUCLEOTIDE SEQUENCE [LARGE SCALE GENOMIC DNA]</scope>
    <source>
        <strain evidence="3 4">JCM 9383</strain>
    </source>
</reference>
<feature type="chain" id="PRO_5045665706" description="Secreted protein" evidence="2">
    <location>
        <begin position="26"/>
        <end position="363"/>
    </location>
</feature>
<evidence type="ECO:0000256" key="1">
    <source>
        <dbReference type="SAM" id="MobiDB-lite"/>
    </source>
</evidence>
<evidence type="ECO:0000313" key="4">
    <source>
        <dbReference type="Proteomes" id="UP001500979"/>
    </source>
</evidence>
<keyword evidence="2" id="KW-0732">Signal</keyword>
<accession>A0ABN3VA61</accession>
<organism evidence="3 4">
    <name type="scientific">Saccharopolyspora taberi</name>
    <dbReference type="NCBI Taxonomy" id="60895"/>
    <lineage>
        <taxon>Bacteria</taxon>
        <taxon>Bacillati</taxon>
        <taxon>Actinomycetota</taxon>
        <taxon>Actinomycetes</taxon>
        <taxon>Pseudonocardiales</taxon>
        <taxon>Pseudonocardiaceae</taxon>
        <taxon>Saccharopolyspora</taxon>
    </lineage>
</organism>
<proteinExistence type="predicted"/>